<evidence type="ECO:0000256" key="1">
    <source>
        <dbReference type="ARBA" id="ARBA00022723"/>
    </source>
</evidence>
<dbReference type="GO" id="GO:0030145">
    <property type="term" value="F:manganese ion binding"/>
    <property type="evidence" value="ECO:0007669"/>
    <property type="project" value="TreeGrafter"/>
</dbReference>
<dbReference type="Gene3D" id="1.10.1740.10">
    <property type="match status" value="1"/>
</dbReference>
<organism evidence="7 8">
    <name type="scientific">Salmonella enterica I</name>
    <dbReference type="NCBI Taxonomy" id="59201"/>
    <lineage>
        <taxon>Bacteria</taxon>
        <taxon>Pseudomonadati</taxon>
        <taxon>Pseudomonadota</taxon>
        <taxon>Gammaproteobacteria</taxon>
        <taxon>Enterobacterales</taxon>
        <taxon>Enterobacteriaceae</taxon>
        <taxon>Salmonella</taxon>
    </lineage>
</organism>
<dbReference type="InterPro" id="IPR026877">
    <property type="entry name" value="DXPR_C"/>
</dbReference>
<protein>
    <submittedName>
        <fullName evidence="7">1-deoxy-D-xylulose 5-phosphate reductoisomerase</fullName>
        <ecNumber evidence="7">1.1.1.267</ecNumber>
    </submittedName>
</protein>
<dbReference type="InterPro" id="IPR003821">
    <property type="entry name" value="DXP_reductoisomerase"/>
</dbReference>
<dbReference type="InterPro" id="IPR036169">
    <property type="entry name" value="DXPR_C_sf"/>
</dbReference>
<feature type="domain" description="DXP reductoisomerase C-terminal" evidence="6">
    <location>
        <begin position="8"/>
        <end position="108"/>
    </location>
</feature>
<keyword evidence="7" id="KW-0413">Isomerase</keyword>
<dbReference type="Pfam" id="PF13288">
    <property type="entry name" value="DXPR_C"/>
    <property type="match status" value="1"/>
</dbReference>
<dbReference type="Proteomes" id="UP000269208">
    <property type="component" value="Chromosome"/>
</dbReference>
<dbReference type="GO" id="GO:0016853">
    <property type="term" value="F:isomerase activity"/>
    <property type="evidence" value="ECO:0007669"/>
    <property type="project" value="UniProtKB-KW"/>
</dbReference>
<keyword evidence="2" id="KW-0521">NADP</keyword>
<dbReference type="GO" id="GO:0030604">
    <property type="term" value="F:1-deoxy-D-xylulose-5-phosphate reductoisomerase activity"/>
    <property type="evidence" value="ECO:0007669"/>
    <property type="project" value="UniProtKB-EC"/>
</dbReference>
<evidence type="ECO:0000256" key="4">
    <source>
        <dbReference type="ARBA" id="ARBA00023211"/>
    </source>
</evidence>
<evidence type="ECO:0000259" key="6">
    <source>
        <dbReference type="Pfam" id="PF13288"/>
    </source>
</evidence>
<accession>A0A3S4IC95</accession>
<dbReference type="EC" id="1.1.1.267" evidence="7"/>
<keyword evidence="1" id="KW-0479">Metal-binding</keyword>
<name>A0A3S4IC95_SALET</name>
<evidence type="ECO:0000256" key="5">
    <source>
        <dbReference type="ARBA" id="ARBA00023229"/>
    </source>
</evidence>
<dbReference type="FunFam" id="1.10.1740.10:FF:000004">
    <property type="entry name" value="1-deoxy-D-xylulose 5-phosphate reductoisomerase"/>
    <property type="match status" value="1"/>
</dbReference>
<keyword evidence="3 7" id="KW-0560">Oxidoreductase</keyword>
<reference evidence="7 8" key="1">
    <citation type="submission" date="2018-12" db="EMBL/GenBank/DDBJ databases">
        <authorList>
            <consortium name="Pathogen Informatics"/>
        </authorList>
    </citation>
    <scope>NUCLEOTIDE SEQUENCE [LARGE SCALE GENOMIC DNA]</scope>
    <source>
        <strain evidence="7 8">NCTC6754</strain>
    </source>
</reference>
<keyword evidence="4" id="KW-0464">Manganese</keyword>
<keyword evidence="5" id="KW-0414">Isoprene biosynthesis</keyword>
<evidence type="ECO:0000313" key="7">
    <source>
        <dbReference type="EMBL" id="VEB50388.1"/>
    </source>
</evidence>
<evidence type="ECO:0000256" key="3">
    <source>
        <dbReference type="ARBA" id="ARBA00023002"/>
    </source>
</evidence>
<proteinExistence type="predicted"/>
<evidence type="ECO:0000313" key="8">
    <source>
        <dbReference type="Proteomes" id="UP000269208"/>
    </source>
</evidence>
<dbReference type="SUPFAM" id="SSF69055">
    <property type="entry name" value="1-deoxy-D-xylulose-5-phosphate reductoisomerase, C-terminal domain"/>
    <property type="match status" value="1"/>
</dbReference>
<evidence type="ECO:0000256" key="2">
    <source>
        <dbReference type="ARBA" id="ARBA00022857"/>
    </source>
</evidence>
<dbReference type="GO" id="GO:0051484">
    <property type="term" value="P:isopentenyl diphosphate biosynthetic process, methylerythritol 4-phosphate pathway involved in terpenoid biosynthetic process"/>
    <property type="evidence" value="ECO:0007669"/>
    <property type="project" value="TreeGrafter"/>
</dbReference>
<sequence length="119" mass="13203">MRIRWHGPNRVTSGAQPLDFCKLSALTFSAPDYQRYPCLKLAMEAFEQGQAATTALNAANEITVAAFLAQQIRFTDIAGLNLAVLERMDLQEPASVEDVLQVDAIAREVARKQVIRLSR</sequence>
<dbReference type="EMBL" id="LR134190">
    <property type="protein sequence ID" value="VEB50388.1"/>
    <property type="molecule type" value="Genomic_DNA"/>
</dbReference>
<gene>
    <name evidence="7" type="primary">dxr_1</name>
    <name evidence="7" type="ORF">NCTC6754_00063</name>
</gene>
<dbReference type="AlphaFoldDB" id="A0A3S4IC95"/>
<dbReference type="PANTHER" id="PTHR30525">
    <property type="entry name" value="1-DEOXY-D-XYLULOSE 5-PHOSPHATE REDUCTOISOMERASE"/>
    <property type="match status" value="1"/>
</dbReference>
<dbReference type="PANTHER" id="PTHR30525:SF0">
    <property type="entry name" value="1-DEOXY-D-XYLULOSE 5-PHOSPHATE REDUCTOISOMERASE, CHLOROPLASTIC"/>
    <property type="match status" value="1"/>
</dbReference>
<dbReference type="GO" id="GO:0070402">
    <property type="term" value="F:NADPH binding"/>
    <property type="evidence" value="ECO:0007669"/>
    <property type="project" value="TreeGrafter"/>
</dbReference>